<dbReference type="EMBL" id="JBBMEZ010000008">
    <property type="protein sequence ID" value="MEQ2469530.1"/>
    <property type="molecule type" value="Genomic_DNA"/>
</dbReference>
<gene>
    <name evidence="1" type="ORF">WMO39_04155</name>
</gene>
<accession>A0ABV1F849</accession>
<name>A0ABV1F849_9FIRM</name>
<evidence type="ECO:0000313" key="2">
    <source>
        <dbReference type="Proteomes" id="UP001490816"/>
    </source>
</evidence>
<reference evidence="1 2" key="1">
    <citation type="submission" date="2024-03" db="EMBL/GenBank/DDBJ databases">
        <title>Human intestinal bacterial collection.</title>
        <authorList>
            <person name="Pauvert C."/>
            <person name="Hitch T.C.A."/>
            <person name="Clavel T."/>
        </authorList>
    </citation>
    <scope>NUCLEOTIDE SEQUENCE [LARGE SCALE GENOMIC DNA]</scope>
    <source>
        <strain evidence="1 2">CLA-JM-H38</strain>
    </source>
</reference>
<proteinExistence type="predicted"/>
<comment type="caution">
    <text evidence="1">The sequence shown here is derived from an EMBL/GenBank/DDBJ whole genome shotgun (WGS) entry which is preliminary data.</text>
</comment>
<sequence>MLALMSVMQNHTSVQKQKEKDGTYDCVIKRDLNSPNIIFFDGEVSDDLQYFPTKIIQQNNGGNKA</sequence>
<evidence type="ECO:0000313" key="1">
    <source>
        <dbReference type="EMBL" id="MEQ2469530.1"/>
    </source>
</evidence>
<keyword evidence="2" id="KW-1185">Reference proteome</keyword>
<organism evidence="1 2">
    <name type="scientific">Ruminococcoides intestinale</name>
    <dbReference type="NCBI Taxonomy" id="3133162"/>
    <lineage>
        <taxon>Bacteria</taxon>
        <taxon>Bacillati</taxon>
        <taxon>Bacillota</taxon>
        <taxon>Clostridia</taxon>
        <taxon>Eubacteriales</taxon>
        <taxon>Oscillospiraceae</taxon>
        <taxon>Ruminococcoides</taxon>
    </lineage>
</organism>
<protein>
    <submittedName>
        <fullName evidence="1">Uncharacterized protein</fullName>
    </submittedName>
</protein>
<dbReference type="Proteomes" id="UP001490816">
    <property type="component" value="Unassembled WGS sequence"/>
</dbReference>